<dbReference type="InterPro" id="IPR028061">
    <property type="entry name" value="Fis1_TPR_C"/>
</dbReference>
<dbReference type="SMART" id="SM00028">
    <property type="entry name" value="TPR"/>
    <property type="match status" value="4"/>
</dbReference>
<evidence type="ECO:0000256" key="4">
    <source>
        <dbReference type="SAM" id="MobiDB-lite"/>
    </source>
</evidence>
<feature type="region of interest" description="Disordered" evidence="4">
    <location>
        <begin position="129"/>
        <end position="148"/>
    </location>
</feature>
<dbReference type="PROSITE" id="PS50005">
    <property type="entry name" value="TPR"/>
    <property type="match status" value="1"/>
</dbReference>
<dbReference type="Pfam" id="PF13181">
    <property type="entry name" value="TPR_8"/>
    <property type="match status" value="2"/>
</dbReference>
<name>A0A4P6Y9M0_9FLAO</name>
<dbReference type="AlphaFoldDB" id="A0A4P6Y9M0"/>
<proteinExistence type="predicted"/>
<evidence type="ECO:0000313" key="5">
    <source>
        <dbReference type="EMBL" id="QBN19751.1"/>
    </source>
</evidence>
<dbReference type="Pfam" id="PF14853">
    <property type="entry name" value="Fis1_TPR_C"/>
    <property type="match status" value="1"/>
</dbReference>
<evidence type="ECO:0000256" key="1">
    <source>
        <dbReference type="ARBA" id="ARBA00022737"/>
    </source>
</evidence>
<evidence type="ECO:0008006" key="7">
    <source>
        <dbReference type="Google" id="ProtNLM"/>
    </source>
</evidence>
<keyword evidence="6" id="KW-1185">Reference proteome</keyword>
<dbReference type="InterPro" id="IPR050498">
    <property type="entry name" value="Ycf3"/>
</dbReference>
<dbReference type="RefSeq" id="WP_133277267.1">
    <property type="nucleotide sequence ID" value="NZ_CP037933.1"/>
</dbReference>
<dbReference type="OrthoDB" id="965869at2"/>
<sequence length="330" mass="37868">MKRIILLFMILLAMSGYSQNRYSNYSTAKMEPLTQAEIMAVPLALQAKYDNNQKYLYQLKKWVLELKTSIKIEPFLGRLEGEYSVLTSMENDDLARATKLLNQREIGIQEIITEYNLFISKQSSQIQTTQGLTESKNPQTSEDENYGNKGFESYKNKNFTNAILYCSKALEIEPENTDILFLRALSKSEMNDRYGAINDYDKIISMEGRITPISYKFSTVYNNKAYCLVCLGEYNTAMPFIQKALQLDQTEWYIWDTRAEIFLNLGEFDKCISDCTKAISIKANGNSFLVRGLAYIKKGEKTKGCQDLSKAGELGEDTAYQKIKEHCNRK</sequence>
<feature type="compositionally biased region" description="Polar residues" evidence="4">
    <location>
        <begin position="131"/>
        <end position="140"/>
    </location>
</feature>
<evidence type="ECO:0000256" key="3">
    <source>
        <dbReference type="PROSITE-ProRule" id="PRU00339"/>
    </source>
</evidence>
<accession>A0A4P6Y9M0</accession>
<dbReference type="PANTHER" id="PTHR44858:SF1">
    <property type="entry name" value="UDP-N-ACETYLGLUCOSAMINE--PEPTIDE N-ACETYLGLUCOSAMINYLTRANSFERASE SPINDLY-RELATED"/>
    <property type="match status" value="1"/>
</dbReference>
<keyword evidence="2 3" id="KW-0802">TPR repeat</keyword>
<keyword evidence="1" id="KW-0677">Repeat</keyword>
<feature type="repeat" description="TPR" evidence="3">
    <location>
        <begin position="218"/>
        <end position="251"/>
    </location>
</feature>
<organism evidence="5 6">
    <name type="scientific">Flavobacterium nackdongense</name>
    <dbReference type="NCBI Taxonomy" id="2547394"/>
    <lineage>
        <taxon>Bacteria</taxon>
        <taxon>Pseudomonadati</taxon>
        <taxon>Bacteroidota</taxon>
        <taxon>Flavobacteriia</taxon>
        <taxon>Flavobacteriales</taxon>
        <taxon>Flavobacteriaceae</taxon>
        <taxon>Flavobacterium</taxon>
    </lineage>
</organism>
<dbReference type="PANTHER" id="PTHR44858">
    <property type="entry name" value="TETRATRICOPEPTIDE REPEAT PROTEIN 6"/>
    <property type="match status" value="1"/>
</dbReference>
<dbReference type="Proteomes" id="UP000291124">
    <property type="component" value="Chromosome"/>
</dbReference>
<dbReference type="SUPFAM" id="SSF48452">
    <property type="entry name" value="TPR-like"/>
    <property type="match status" value="1"/>
</dbReference>
<dbReference type="InterPro" id="IPR011990">
    <property type="entry name" value="TPR-like_helical_dom_sf"/>
</dbReference>
<evidence type="ECO:0000256" key="2">
    <source>
        <dbReference type="ARBA" id="ARBA00022803"/>
    </source>
</evidence>
<reference evidence="6" key="1">
    <citation type="submission" date="2019-03" db="EMBL/GenBank/DDBJ databases">
        <title>Flavobacterium sp.</title>
        <authorList>
            <person name="Kim H."/>
        </authorList>
    </citation>
    <scope>NUCLEOTIDE SEQUENCE [LARGE SCALE GENOMIC DNA]</scope>
    <source>
        <strain evidence="6">GS13</strain>
    </source>
</reference>
<gene>
    <name evidence="5" type="ORF">E1750_13375</name>
</gene>
<dbReference type="Gene3D" id="1.25.40.10">
    <property type="entry name" value="Tetratricopeptide repeat domain"/>
    <property type="match status" value="2"/>
</dbReference>
<protein>
    <recommendedName>
        <fullName evidence="7">Tetratricopeptide repeat protein</fullName>
    </recommendedName>
</protein>
<evidence type="ECO:0000313" key="6">
    <source>
        <dbReference type="Proteomes" id="UP000291124"/>
    </source>
</evidence>
<dbReference type="KEGG" id="fnk:E1750_13375"/>
<dbReference type="EMBL" id="CP037933">
    <property type="protein sequence ID" value="QBN19751.1"/>
    <property type="molecule type" value="Genomic_DNA"/>
</dbReference>
<dbReference type="InterPro" id="IPR019734">
    <property type="entry name" value="TPR_rpt"/>
</dbReference>